<gene>
    <name evidence="1" type="ORF">KY290_024913</name>
</gene>
<comment type="caution">
    <text evidence="1">The sequence shown here is derived from an EMBL/GenBank/DDBJ whole genome shotgun (WGS) entry which is preliminary data.</text>
</comment>
<evidence type="ECO:0000313" key="2">
    <source>
        <dbReference type="Proteomes" id="UP000826656"/>
    </source>
</evidence>
<dbReference type="Proteomes" id="UP000826656">
    <property type="component" value="Unassembled WGS sequence"/>
</dbReference>
<reference evidence="1 2" key="1">
    <citation type="journal article" date="2021" name="bioRxiv">
        <title>Chromosome-scale and haplotype-resolved genome assembly of a tetraploid potato cultivar.</title>
        <authorList>
            <person name="Sun H."/>
            <person name="Jiao W.-B."/>
            <person name="Krause K."/>
            <person name="Campoy J.A."/>
            <person name="Goel M."/>
            <person name="Folz-Donahue K."/>
            <person name="Kukat C."/>
            <person name="Huettel B."/>
            <person name="Schneeberger K."/>
        </authorList>
    </citation>
    <scope>NUCLEOTIDE SEQUENCE [LARGE SCALE GENOMIC DNA]</scope>
    <source>
        <strain evidence="1">SolTubOtavaFocal</strain>
        <tissue evidence="1">Leaves</tissue>
    </source>
</reference>
<dbReference type="EMBL" id="JAIVGD010000018">
    <property type="protein sequence ID" value="KAH0754643.1"/>
    <property type="molecule type" value="Genomic_DNA"/>
</dbReference>
<name>A0ABQ7UU23_SOLTU</name>
<keyword evidence="2" id="KW-1185">Reference proteome</keyword>
<accession>A0ABQ7UU23</accession>
<sequence length="101" mass="11511">MEYYAGIAKYDIINIFASLPFLEHVQLNSSILKFLAANTGDEVPKKLPADLKLSFPYLQYLEIEVADDYTRAEIPTLECLEVEGFSNMTFRHSVKLSYKAV</sequence>
<protein>
    <submittedName>
        <fullName evidence="1">Uncharacterized protein</fullName>
    </submittedName>
</protein>
<proteinExistence type="predicted"/>
<evidence type="ECO:0000313" key="1">
    <source>
        <dbReference type="EMBL" id="KAH0754643.1"/>
    </source>
</evidence>
<organism evidence="1 2">
    <name type="scientific">Solanum tuberosum</name>
    <name type="common">Potato</name>
    <dbReference type="NCBI Taxonomy" id="4113"/>
    <lineage>
        <taxon>Eukaryota</taxon>
        <taxon>Viridiplantae</taxon>
        <taxon>Streptophyta</taxon>
        <taxon>Embryophyta</taxon>
        <taxon>Tracheophyta</taxon>
        <taxon>Spermatophyta</taxon>
        <taxon>Magnoliopsida</taxon>
        <taxon>eudicotyledons</taxon>
        <taxon>Gunneridae</taxon>
        <taxon>Pentapetalae</taxon>
        <taxon>asterids</taxon>
        <taxon>lamiids</taxon>
        <taxon>Solanales</taxon>
        <taxon>Solanaceae</taxon>
        <taxon>Solanoideae</taxon>
        <taxon>Solaneae</taxon>
        <taxon>Solanum</taxon>
    </lineage>
</organism>